<organism evidence="1 2">
    <name type="scientific">Elysia crispata</name>
    <name type="common">lettuce slug</name>
    <dbReference type="NCBI Taxonomy" id="231223"/>
    <lineage>
        <taxon>Eukaryota</taxon>
        <taxon>Metazoa</taxon>
        <taxon>Spiralia</taxon>
        <taxon>Lophotrochozoa</taxon>
        <taxon>Mollusca</taxon>
        <taxon>Gastropoda</taxon>
        <taxon>Heterobranchia</taxon>
        <taxon>Euthyneura</taxon>
        <taxon>Panpulmonata</taxon>
        <taxon>Sacoglossa</taxon>
        <taxon>Placobranchoidea</taxon>
        <taxon>Plakobranchidae</taxon>
        <taxon>Elysia</taxon>
    </lineage>
</organism>
<gene>
    <name evidence="1" type="ORF">RRG08_048094</name>
</gene>
<dbReference type="EMBL" id="JAWDGP010000598">
    <property type="protein sequence ID" value="KAK3799023.1"/>
    <property type="molecule type" value="Genomic_DNA"/>
</dbReference>
<dbReference type="AlphaFoldDB" id="A0AAE1B3V6"/>
<sequence length="90" mass="10375">MFKTRTLPQKVYTRLKLSFLALENSSSHTQAQCDNRQEVVATVESDPKSDQENGFRLRSTEADVLCYDYHVNLGSSFSYYLQNTRQSYAP</sequence>
<reference evidence="1" key="1">
    <citation type="journal article" date="2023" name="G3 (Bethesda)">
        <title>A reference genome for the long-term kleptoplast-retaining sea slug Elysia crispata morphotype clarki.</title>
        <authorList>
            <person name="Eastman K.E."/>
            <person name="Pendleton A.L."/>
            <person name="Shaikh M.A."/>
            <person name="Suttiyut T."/>
            <person name="Ogas R."/>
            <person name="Tomko P."/>
            <person name="Gavelis G."/>
            <person name="Widhalm J.R."/>
            <person name="Wisecaver J.H."/>
        </authorList>
    </citation>
    <scope>NUCLEOTIDE SEQUENCE</scope>
    <source>
        <strain evidence="1">ECLA1</strain>
    </source>
</reference>
<evidence type="ECO:0000313" key="1">
    <source>
        <dbReference type="EMBL" id="KAK3799023.1"/>
    </source>
</evidence>
<proteinExistence type="predicted"/>
<comment type="caution">
    <text evidence="1">The sequence shown here is derived from an EMBL/GenBank/DDBJ whole genome shotgun (WGS) entry which is preliminary data.</text>
</comment>
<dbReference type="Proteomes" id="UP001283361">
    <property type="component" value="Unassembled WGS sequence"/>
</dbReference>
<name>A0AAE1B3V6_9GAST</name>
<evidence type="ECO:0000313" key="2">
    <source>
        <dbReference type="Proteomes" id="UP001283361"/>
    </source>
</evidence>
<keyword evidence="2" id="KW-1185">Reference proteome</keyword>
<protein>
    <submittedName>
        <fullName evidence="1">Uncharacterized protein</fullName>
    </submittedName>
</protein>
<accession>A0AAE1B3V6</accession>